<comment type="pathway">
    <text evidence="8 10">Lipid metabolism; fatty acid biosynthesis.</text>
</comment>
<reference evidence="12" key="1">
    <citation type="submission" date="2019-07" db="EMBL/GenBank/DDBJ databases">
        <title>Helicobacter labacensis sp. nov., Helicobacter mehlei sp. nov. and Helicobacter vulpis sp. nov., isolated from gastric mucosa of red fox (Vulpis vulpis).</title>
        <authorList>
            <person name="Kusar D."/>
            <person name="Gruntar I."/>
            <person name="Pate M."/>
            <person name="Zajc U."/>
            <person name="Ocepek M."/>
        </authorList>
    </citation>
    <scope>NUCLEOTIDE SEQUENCE [LARGE SCALE GENOMIC DNA]</scope>
    <source>
        <strain evidence="12">L8b</strain>
    </source>
</reference>
<comment type="PTM">
    <text evidence="10">4'-phosphopantetheine is transferred from CoA to a specific serine of apo-ACP by acpS.</text>
</comment>
<dbReference type="UniPathway" id="UPA00094"/>
<proteinExistence type="inferred from homology"/>
<dbReference type="GO" id="GO:0009245">
    <property type="term" value="P:lipid A biosynthetic process"/>
    <property type="evidence" value="ECO:0007669"/>
    <property type="project" value="TreeGrafter"/>
</dbReference>
<sequence length="78" mass="8666">MALFEDVQAVIVEQLNVSATQVTEEADFIKDLNADSLDVVELIMALEEKFGIEIPDEQAEKIKTVGDAVRFIQDNKLA</sequence>
<dbReference type="NCBIfam" id="NF002148">
    <property type="entry name" value="PRK00982.1-2"/>
    <property type="match status" value="1"/>
</dbReference>
<feature type="modified residue" description="O-(pantetheine 4'-phosphoryl)serine" evidence="8">
    <location>
        <position position="36"/>
    </location>
</feature>
<keyword evidence="7 8" id="KW-0275">Fatty acid biosynthesis</keyword>
<reference evidence="12" key="2">
    <citation type="submission" date="2019-07" db="EMBL/GenBank/DDBJ databases">
        <authorList>
            <person name="Papic B."/>
        </authorList>
    </citation>
    <scope>NUCLEOTIDE SEQUENCE [LARGE SCALE GENOMIC DNA]</scope>
    <source>
        <strain evidence="12">L8b</strain>
    </source>
</reference>
<evidence type="ECO:0000256" key="5">
    <source>
        <dbReference type="ARBA" id="ARBA00022832"/>
    </source>
</evidence>
<evidence type="ECO:0000256" key="4">
    <source>
        <dbReference type="ARBA" id="ARBA00022553"/>
    </source>
</evidence>
<dbReference type="InterPro" id="IPR009081">
    <property type="entry name" value="PP-bd_ACP"/>
</dbReference>
<dbReference type="PROSITE" id="PS50075">
    <property type="entry name" value="CARRIER"/>
    <property type="match status" value="1"/>
</dbReference>
<dbReference type="NCBIfam" id="NF002151">
    <property type="entry name" value="PRK00982.1-5"/>
    <property type="match status" value="1"/>
</dbReference>
<dbReference type="InterPro" id="IPR003231">
    <property type="entry name" value="ACP"/>
</dbReference>
<keyword evidence="2 8" id="KW-0963">Cytoplasm</keyword>
<dbReference type="NCBIfam" id="TIGR00517">
    <property type="entry name" value="acyl_carrier"/>
    <property type="match status" value="1"/>
</dbReference>
<dbReference type="EMBL" id="VKGC01000001">
    <property type="protein sequence ID" value="TSA86929.1"/>
    <property type="molecule type" value="Genomic_DNA"/>
</dbReference>
<keyword evidence="3 8" id="KW-0444">Lipid biosynthesis</keyword>
<dbReference type="OrthoDB" id="9804551at2"/>
<evidence type="ECO:0000256" key="7">
    <source>
        <dbReference type="ARBA" id="ARBA00023160"/>
    </source>
</evidence>
<dbReference type="NCBIfam" id="NF002150">
    <property type="entry name" value="PRK00982.1-4"/>
    <property type="match status" value="1"/>
</dbReference>
<dbReference type="InterPro" id="IPR036736">
    <property type="entry name" value="ACP-like_sf"/>
</dbReference>
<dbReference type="SUPFAM" id="SSF47336">
    <property type="entry name" value="ACP-like"/>
    <property type="match status" value="1"/>
</dbReference>
<dbReference type="RefSeq" id="WP_006018652.1">
    <property type="nucleotide sequence ID" value="NZ_QXQP01000010.1"/>
</dbReference>
<dbReference type="PANTHER" id="PTHR20863">
    <property type="entry name" value="ACYL CARRIER PROTEIN"/>
    <property type="match status" value="1"/>
</dbReference>
<dbReference type="GO" id="GO:0005829">
    <property type="term" value="C:cytosol"/>
    <property type="evidence" value="ECO:0007669"/>
    <property type="project" value="TreeGrafter"/>
</dbReference>
<evidence type="ECO:0000259" key="11">
    <source>
        <dbReference type="PROSITE" id="PS50075"/>
    </source>
</evidence>
<accession>A0A553V374</accession>
<protein>
    <recommendedName>
        <fullName evidence="8 9">Acyl carrier protein</fullName>
        <shortName evidence="8">ACP</shortName>
    </recommendedName>
</protein>
<dbReference type="PROSITE" id="PS00012">
    <property type="entry name" value="PHOSPHOPANTETHEINE"/>
    <property type="match status" value="1"/>
</dbReference>
<evidence type="ECO:0000256" key="3">
    <source>
        <dbReference type="ARBA" id="ARBA00022516"/>
    </source>
</evidence>
<evidence type="ECO:0000313" key="12">
    <source>
        <dbReference type="EMBL" id="TSA86929.1"/>
    </source>
</evidence>
<dbReference type="GO" id="GO:0016020">
    <property type="term" value="C:membrane"/>
    <property type="evidence" value="ECO:0007669"/>
    <property type="project" value="GOC"/>
</dbReference>
<comment type="subcellular location">
    <subcellularLocation>
        <location evidence="8">Cytoplasm</location>
    </subcellularLocation>
</comment>
<evidence type="ECO:0000256" key="1">
    <source>
        <dbReference type="ARBA" id="ARBA00022450"/>
    </source>
</evidence>
<dbReference type="InterPro" id="IPR006162">
    <property type="entry name" value="Ppantetheine_attach_site"/>
</dbReference>
<keyword evidence="6 8" id="KW-0443">Lipid metabolism</keyword>
<dbReference type="GO" id="GO:0000036">
    <property type="term" value="F:acyl carrier activity"/>
    <property type="evidence" value="ECO:0007669"/>
    <property type="project" value="UniProtKB-UniRule"/>
</dbReference>
<dbReference type="Gene3D" id="1.10.1200.10">
    <property type="entry name" value="ACP-like"/>
    <property type="match status" value="1"/>
</dbReference>
<evidence type="ECO:0000256" key="8">
    <source>
        <dbReference type="HAMAP-Rule" id="MF_01217"/>
    </source>
</evidence>
<comment type="function">
    <text evidence="8 10">Carrier of the growing fatty acid chain in fatty acid biosynthesis.</text>
</comment>
<dbReference type="UniPathway" id="UPA00360"/>
<keyword evidence="5 8" id="KW-0276">Fatty acid metabolism</keyword>
<keyword evidence="13" id="KW-1185">Reference proteome</keyword>
<organism evidence="12 13">
    <name type="scientific">Helicobacter mehlei</name>
    <dbReference type="NCBI Taxonomy" id="2316080"/>
    <lineage>
        <taxon>Bacteria</taxon>
        <taxon>Pseudomonadati</taxon>
        <taxon>Campylobacterota</taxon>
        <taxon>Epsilonproteobacteria</taxon>
        <taxon>Campylobacterales</taxon>
        <taxon>Helicobacteraceae</taxon>
        <taxon>Helicobacter</taxon>
    </lineage>
</organism>
<dbReference type="HAMAP" id="MF_01217">
    <property type="entry name" value="Acyl_carrier"/>
    <property type="match status" value="1"/>
</dbReference>
<comment type="caution">
    <text evidence="12">The sequence shown here is derived from an EMBL/GenBank/DDBJ whole genome shotgun (WGS) entry which is preliminary data.</text>
</comment>
<keyword evidence="4 8" id="KW-0597">Phosphoprotein</keyword>
<gene>
    <name evidence="8 12" type="primary">acpP</name>
    <name evidence="12" type="ORF">FNE76_00175</name>
</gene>
<dbReference type="GO" id="GO:0036104">
    <property type="term" value="P:Kdo2-lipid A biosynthetic process"/>
    <property type="evidence" value="ECO:0007669"/>
    <property type="project" value="UniProtKB-UniPathway"/>
</dbReference>
<dbReference type="AlphaFoldDB" id="A0A553V374"/>
<evidence type="ECO:0000256" key="9">
    <source>
        <dbReference type="NCBIfam" id="TIGR00517"/>
    </source>
</evidence>
<comment type="similarity">
    <text evidence="8">Belongs to the acyl carrier protein (ACP) family.</text>
</comment>
<comment type="PTM">
    <text evidence="8">4'-phosphopantetheine is transferred from CoA to a specific serine of apo-ACP by AcpS. This modification is essential for activity because fatty acids are bound in thioester linkage to the sulfhydryl of the prosthetic group.</text>
</comment>
<dbReference type="FunFam" id="1.10.1200.10:FF:000006">
    <property type="entry name" value="Acyl carrier protein"/>
    <property type="match status" value="1"/>
</dbReference>
<name>A0A553V374_9HELI</name>
<dbReference type="Proteomes" id="UP000319322">
    <property type="component" value="Unassembled WGS sequence"/>
</dbReference>
<dbReference type="GeneID" id="64361400"/>
<evidence type="ECO:0000256" key="6">
    <source>
        <dbReference type="ARBA" id="ARBA00023098"/>
    </source>
</evidence>
<keyword evidence="1 8" id="KW-0596">Phosphopantetheine</keyword>
<dbReference type="GO" id="GO:0000035">
    <property type="term" value="F:acyl binding"/>
    <property type="evidence" value="ECO:0007669"/>
    <property type="project" value="TreeGrafter"/>
</dbReference>
<evidence type="ECO:0000313" key="13">
    <source>
        <dbReference type="Proteomes" id="UP000319322"/>
    </source>
</evidence>
<dbReference type="Pfam" id="PF00550">
    <property type="entry name" value="PP-binding"/>
    <property type="match status" value="1"/>
</dbReference>
<dbReference type="PANTHER" id="PTHR20863:SF76">
    <property type="entry name" value="CARRIER DOMAIN-CONTAINING PROTEIN"/>
    <property type="match status" value="1"/>
</dbReference>
<evidence type="ECO:0000256" key="10">
    <source>
        <dbReference type="RuleBase" id="RU003545"/>
    </source>
</evidence>
<feature type="domain" description="Carrier" evidence="11">
    <location>
        <begin position="1"/>
        <end position="76"/>
    </location>
</feature>
<evidence type="ECO:0000256" key="2">
    <source>
        <dbReference type="ARBA" id="ARBA00022490"/>
    </source>
</evidence>